<sequence length="68" mass="7448">MESFANVLALRCSDSLLISKPYVPITTANRISGAEVASQMGIFRMAAALLAFQKPKTSDAERERARFV</sequence>
<protein>
    <submittedName>
        <fullName evidence="1">Uncharacterized protein</fullName>
    </submittedName>
</protein>
<dbReference type="EMBL" id="FJUX01000017">
    <property type="protein sequence ID" value="CZS94179.1"/>
    <property type="molecule type" value="Genomic_DNA"/>
</dbReference>
<evidence type="ECO:0000313" key="1">
    <source>
        <dbReference type="EMBL" id="CZS94179.1"/>
    </source>
</evidence>
<keyword evidence="2" id="KW-1185">Reference proteome</keyword>
<reference evidence="2" key="1">
    <citation type="submission" date="2016-03" db="EMBL/GenBank/DDBJ databases">
        <authorList>
            <person name="Guldener U."/>
        </authorList>
    </citation>
    <scope>NUCLEOTIDE SEQUENCE [LARGE SCALE GENOMIC DNA]</scope>
    <source>
        <strain evidence="2">04CH-RAC-A.6.1</strain>
    </source>
</reference>
<dbReference type="AlphaFoldDB" id="A0A1E1K7Y0"/>
<name>A0A1E1K7Y0_9HELO</name>
<proteinExistence type="predicted"/>
<organism evidence="1 2">
    <name type="scientific">Rhynchosporium agropyri</name>
    <dbReference type="NCBI Taxonomy" id="914238"/>
    <lineage>
        <taxon>Eukaryota</taxon>
        <taxon>Fungi</taxon>
        <taxon>Dikarya</taxon>
        <taxon>Ascomycota</taxon>
        <taxon>Pezizomycotina</taxon>
        <taxon>Leotiomycetes</taxon>
        <taxon>Helotiales</taxon>
        <taxon>Ploettnerulaceae</taxon>
        <taxon>Rhynchosporium</taxon>
    </lineage>
</organism>
<evidence type="ECO:0000313" key="2">
    <source>
        <dbReference type="Proteomes" id="UP000178912"/>
    </source>
</evidence>
<accession>A0A1E1K7Y0</accession>
<dbReference type="Proteomes" id="UP000178912">
    <property type="component" value="Unassembled WGS sequence"/>
</dbReference>
<gene>
    <name evidence="1" type="ORF">RAG0_04233</name>
</gene>